<proteinExistence type="predicted"/>
<evidence type="ECO:0000313" key="1">
    <source>
        <dbReference type="EMBL" id="KAH3828456.1"/>
    </source>
</evidence>
<reference evidence="1" key="1">
    <citation type="journal article" date="2019" name="bioRxiv">
        <title>The Genome of the Zebra Mussel, Dreissena polymorpha: A Resource for Invasive Species Research.</title>
        <authorList>
            <person name="McCartney M.A."/>
            <person name="Auch B."/>
            <person name="Kono T."/>
            <person name="Mallez S."/>
            <person name="Zhang Y."/>
            <person name="Obille A."/>
            <person name="Becker A."/>
            <person name="Abrahante J.E."/>
            <person name="Garbe J."/>
            <person name="Badalamenti J.P."/>
            <person name="Herman A."/>
            <person name="Mangelson H."/>
            <person name="Liachko I."/>
            <person name="Sullivan S."/>
            <person name="Sone E.D."/>
            <person name="Koren S."/>
            <person name="Silverstein K.A.T."/>
            <person name="Beckman K.B."/>
            <person name="Gohl D.M."/>
        </authorList>
    </citation>
    <scope>NUCLEOTIDE SEQUENCE</scope>
    <source>
        <strain evidence="1">Duluth1</strain>
        <tissue evidence="1">Whole animal</tissue>
    </source>
</reference>
<evidence type="ECO:0000313" key="3">
    <source>
        <dbReference type="Proteomes" id="UP000828390"/>
    </source>
</evidence>
<gene>
    <name evidence="1" type="ORF">DPMN_130427</name>
    <name evidence="2" type="ORF">DPMN_130452</name>
</gene>
<sequence>MEITYEQRCCGGVEDVVFALRSGVRGFDSYSGNVLIISSIDTKYGFFLENGLDSVHICLLYSKDRFAVNRDR</sequence>
<keyword evidence="3" id="KW-1185">Reference proteome</keyword>
<evidence type="ECO:0000313" key="2">
    <source>
        <dbReference type="EMBL" id="KAH3828477.1"/>
    </source>
</evidence>
<comment type="caution">
    <text evidence="1">The sequence shown here is derived from an EMBL/GenBank/DDBJ whole genome shotgun (WGS) entry which is preliminary data.</text>
</comment>
<reference evidence="1" key="2">
    <citation type="submission" date="2020-11" db="EMBL/GenBank/DDBJ databases">
        <authorList>
            <person name="McCartney M.A."/>
            <person name="Auch B."/>
            <person name="Kono T."/>
            <person name="Mallez S."/>
            <person name="Becker A."/>
            <person name="Gohl D.M."/>
            <person name="Silverstein K.A.T."/>
            <person name="Koren S."/>
            <person name="Bechman K.B."/>
            <person name="Herman A."/>
            <person name="Abrahante J.E."/>
            <person name="Garbe J."/>
        </authorList>
    </citation>
    <scope>NUCLEOTIDE SEQUENCE</scope>
    <source>
        <strain evidence="1">Duluth1</strain>
        <tissue evidence="1">Whole animal</tissue>
    </source>
</reference>
<name>A0A9D4JYE0_DREPO</name>
<accession>A0A9D4JYE0</accession>
<dbReference type="EMBL" id="JAIWYP010000005">
    <property type="protein sequence ID" value="KAH3828477.1"/>
    <property type="molecule type" value="Genomic_DNA"/>
</dbReference>
<dbReference type="EMBL" id="JAIWYP010000005">
    <property type="protein sequence ID" value="KAH3828456.1"/>
    <property type="molecule type" value="Genomic_DNA"/>
</dbReference>
<dbReference type="Proteomes" id="UP000828390">
    <property type="component" value="Unassembled WGS sequence"/>
</dbReference>
<organism evidence="1 3">
    <name type="scientific">Dreissena polymorpha</name>
    <name type="common">Zebra mussel</name>
    <name type="synonym">Mytilus polymorpha</name>
    <dbReference type="NCBI Taxonomy" id="45954"/>
    <lineage>
        <taxon>Eukaryota</taxon>
        <taxon>Metazoa</taxon>
        <taxon>Spiralia</taxon>
        <taxon>Lophotrochozoa</taxon>
        <taxon>Mollusca</taxon>
        <taxon>Bivalvia</taxon>
        <taxon>Autobranchia</taxon>
        <taxon>Heteroconchia</taxon>
        <taxon>Euheterodonta</taxon>
        <taxon>Imparidentia</taxon>
        <taxon>Neoheterodontei</taxon>
        <taxon>Myida</taxon>
        <taxon>Dreissenoidea</taxon>
        <taxon>Dreissenidae</taxon>
        <taxon>Dreissena</taxon>
    </lineage>
</organism>
<protein>
    <submittedName>
        <fullName evidence="1">Uncharacterized protein</fullName>
    </submittedName>
</protein>
<dbReference type="AlphaFoldDB" id="A0A9D4JYE0"/>